<gene>
    <name evidence="1" type="ORF">NEF87_001214</name>
</gene>
<dbReference type="SUPFAM" id="SSF54285">
    <property type="entry name" value="MoaD/ThiS"/>
    <property type="match status" value="1"/>
</dbReference>
<evidence type="ECO:0008006" key="3">
    <source>
        <dbReference type="Google" id="ProtNLM"/>
    </source>
</evidence>
<reference evidence="1" key="1">
    <citation type="submission" date="2022-09" db="EMBL/GenBank/DDBJ databases">
        <title>Actin cytoskeleton and complex cell architecture in an #Asgard archaeon.</title>
        <authorList>
            <person name="Ponce Toledo R.I."/>
            <person name="Schleper C."/>
            <person name="Rodrigues Oliveira T."/>
            <person name="Wollweber F."/>
            <person name="Xu J."/>
            <person name="Rittmann S."/>
            <person name="Klingl A."/>
            <person name="Pilhofer M."/>
        </authorList>
    </citation>
    <scope>NUCLEOTIDE SEQUENCE</scope>
    <source>
        <strain evidence="1">B-35</strain>
    </source>
</reference>
<evidence type="ECO:0000313" key="1">
    <source>
        <dbReference type="EMBL" id="UYP44929.1"/>
    </source>
</evidence>
<dbReference type="InterPro" id="IPR012675">
    <property type="entry name" value="Beta-grasp_dom_sf"/>
</dbReference>
<dbReference type="Proteomes" id="UP001208689">
    <property type="component" value="Chromosome"/>
</dbReference>
<name>A0ABY6HQS6_9ARCH</name>
<dbReference type="InterPro" id="IPR016155">
    <property type="entry name" value="Mopterin_synth/thiamin_S_b"/>
</dbReference>
<protein>
    <recommendedName>
        <fullName evidence="3">MoaD/ThiS family protein</fullName>
    </recommendedName>
</protein>
<dbReference type="InterPro" id="IPR003749">
    <property type="entry name" value="ThiS/MoaD-like"/>
</dbReference>
<organism evidence="1 2">
    <name type="scientific">Candidatus Lokiarchaeum ossiferum</name>
    <dbReference type="NCBI Taxonomy" id="2951803"/>
    <lineage>
        <taxon>Archaea</taxon>
        <taxon>Promethearchaeati</taxon>
        <taxon>Promethearchaeota</taxon>
        <taxon>Promethearchaeia</taxon>
        <taxon>Promethearchaeales</taxon>
        <taxon>Promethearchaeaceae</taxon>
        <taxon>Candidatus Lokiarchaeum</taxon>
    </lineage>
</organism>
<keyword evidence="2" id="KW-1185">Reference proteome</keyword>
<dbReference type="Pfam" id="PF02597">
    <property type="entry name" value="ThiS"/>
    <property type="match status" value="1"/>
</dbReference>
<dbReference type="EMBL" id="CP104013">
    <property type="protein sequence ID" value="UYP44929.1"/>
    <property type="molecule type" value="Genomic_DNA"/>
</dbReference>
<dbReference type="Gene3D" id="3.10.20.30">
    <property type="match status" value="1"/>
</dbReference>
<accession>A0ABY6HQS6</accession>
<sequence length="69" mass="7660">MQSLQEISTTGTLKTYRVNTTRNVADLLKELKLESKFFAILADGKKVDLDDKIEEGSEITILPKIAGGY</sequence>
<evidence type="ECO:0000313" key="2">
    <source>
        <dbReference type="Proteomes" id="UP001208689"/>
    </source>
</evidence>
<proteinExistence type="predicted"/>